<gene>
    <name evidence="5 8" type="primary">rpsU</name>
    <name evidence="8" type="ORF">O7R10_02275</name>
</gene>
<evidence type="ECO:0000256" key="3">
    <source>
        <dbReference type="ARBA" id="ARBA00023274"/>
    </source>
</evidence>
<dbReference type="Proteomes" id="UP001210120">
    <property type="component" value="Chromosome"/>
</dbReference>
<evidence type="ECO:0000313" key="9">
    <source>
        <dbReference type="Proteomes" id="UP001210120"/>
    </source>
</evidence>
<evidence type="ECO:0000256" key="7">
    <source>
        <dbReference type="SAM" id="MobiDB-lite"/>
    </source>
</evidence>
<evidence type="ECO:0000256" key="1">
    <source>
        <dbReference type="ARBA" id="ARBA00006640"/>
    </source>
</evidence>
<dbReference type="PRINTS" id="PR00976">
    <property type="entry name" value="RIBOSOMALS21"/>
</dbReference>
<evidence type="ECO:0000313" key="8">
    <source>
        <dbReference type="EMBL" id="WBL31657.1"/>
    </source>
</evidence>
<keyword evidence="3 5" id="KW-0687">Ribonucleoprotein</keyword>
<dbReference type="Gene3D" id="1.20.5.1150">
    <property type="entry name" value="Ribosomal protein S8"/>
    <property type="match status" value="1"/>
</dbReference>
<dbReference type="GO" id="GO:0005840">
    <property type="term" value="C:ribosome"/>
    <property type="evidence" value="ECO:0007669"/>
    <property type="project" value="UniProtKB-KW"/>
</dbReference>
<accession>A0ABY7M3E2</accession>
<dbReference type="HAMAP" id="MF_00358">
    <property type="entry name" value="Ribosomal_bS21"/>
    <property type="match status" value="1"/>
</dbReference>
<protein>
    <recommendedName>
        <fullName evidence="4 5">Small ribosomal subunit protein bS21</fullName>
    </recommendedName>
</protein>
<evidence type="ECO:0000256" key="6">
    <source>
        <dbReference type="RuleBase" id="RU000667"/>
    </source>
</evidence>
<dbReference type="Pfam" id="PF01165">
    <property type="entry name" value="Ribosomal_S21"/>
    <property type="match status" value="1"/>
</dbReference>
<evidence type="ECO:0000256" key="5">
    <source>
        <dbReference type="HAMAP-Rule" id="MF_00358"/>
    </source>
</evidence>
<comment type="similarity">
    <text evidence="1 5 6">Belongs to the bacterial ribosomal protein bS21 family.</text>
</comment>
<sequence length="65" mass="8031">MTKTIVKKDENFEDTLRRFRRDISKSGILVQLRKKEYYVKPSTERKNRKKNMHMKKKKKIISFKK</sequence>
<dbReference type="EMBL" id="CP115156">
    <property type="protein sequence ID" value="WBL31657.1"/>
    <property type="molecule type" value="Genomic_DNA"/>
</dbReference>
<dbReference type="InterPro" id="IPR001911">
    <property type="entry name" value="Ribosomal_bS21"/>
</dbReference>
<keyword evidence="2 5" id="KW-0689">Ribosomal protein</keyword>
<proteinExistence type="inferred from homology"/>
<evidence type="ECO:0000256" key="4">
    <source>
        <dbReference type="ARBA" id="ARBA00035135"/>
    </source>
</evidence>
<dbReference type="InterPro" id="IPR038380">
    <property type="entry name" value="Ribosomal_bS21_sf"/>
</dbReference>
<organism evidence="8 9">
    <name type="scientific">Candidatus Phytoplasma sacchari</name>
    <dbReference type="NCBI Taxonomy" id="2609813"/>
    <lineage>
        <taxon>Bacteria</taxon>
        <taxon>Bacillati</taxon>
        <taxon>Mycoplasmatota</taxon>
        <taxon>Mollicutes</taxon>
        <taxon>Acholeplasmatales</taxon>
        <taxon>Acholeplasmataceae</taxon>
        <taxon>Candidatus Phytoplasma</taxon>
        <taxon>16SrXI (Rice yellow dwarf group)</taxon>
    </lineage>
</organism>
<feature type="region of interest" description="Disordered" evidence="7">
    <location>
        <begin position="43"/>
        <end position="65"/>
    </location>
</feature>
<keyword evidence="9" id="KW-1185">Reference proteome</keyword>
<evidence type="ECO:0000256" key="2">
    <source>
        <dbReference type="ARBA" id="ARBA00022980"/>
    </source>
</evidence>
<reference evidence="8" key="1">
    <citation type="submission" date="2022-12" db="EMBL/GenBank/DDBJ databases">
        <title>Genomic Characterization of Candidatus Phytoplasma sacchari in China.</title>
        <authorList>
            <person name="Zhang R.-Y."/>
        </authorList>
    </citation>
    <scope>NUCLEOTIDE SEQUENCE [LARGE SCALE GENOMIC DNA]</scope>
    <source>
        <strain evidence="8">SCWL1</strain>
    </source>
</reference>
<name>A0ABY7M3E2_9MOLU</name>
<dbReference type="NCBIfam" id="TIGR00030">
    <property type="entry name" value="S21p"/>
    <property type="match status" value="1"/>
</dbReference>
<feature type="compositionally biased region" description="Basic residues" evidence="7">
    <location>
        <begin position="46"/>
        <end position="65"/>
    </location>
</feature>